<keyword evidence="1" id="KW-1133">Transmembrane helix</keyword>
<dbReference type="AlphaFoldDB" id="A0A7W5Z5A3"/>
<evidence type="ECO:0000313" key="2">
    <source>
        <dbReference type="EMBL" id="MBB3809964.1"/>
    </source>
</evidence>
<name>A0A7W5Z5A3_9HYPH</name>
<feature type="transmembrane region" description="Helical" evidence="1">
    <location>
        <begin position="7"/>
        <end position="29"/>
    </location>
</feature>
<gene>
    <name evidence="2" type="ORF">FHS81_002052</name>
</gene>
<evidence type="ECO:0008006" key="4">
    <source>
        <dbReference type="Google" id="ProtNLM"/>
    </source>
</evidence>
<accession>A0A7W5Z5A3</accession>
<keyword evidence="3" id="KW-1185">Reference proteome</keyword>
<dbReference type="EMBL" id="JACICC010000004">
    <property type="protein sequence ID" value="MBB3809964.1"/>
    <property type="molecule type" value="Genomic_DNA"/>
</dbReference>
<keyword evidence="1" id="KW-0472">Membrane</keyword>
<sequence length="47" mass="5203">MPTLFRLLIILGILAGLGYAALLAIVTFLPPETRQITVEIPAERLQR</sequence>
<keyword evidence="1" id="KW-0812">Transmembrane</keyword>
<dbReference type="RefSeq" id="WP_183752552.1">
    <property type="nucleotide sequence ID" value="NZ_JACICC010000004.1"/>
</dbReference>
<comment type="caution">
    <text evidence="2">The sequence shown here is derived from an EMBL/GenBank/DDBJ whole genome shotgun (WGS) entry which is preliminary data.</text>
</comment>
<reference evidence="2 3" key="1">
    <citation type="submission" date="2020-08" db="EMBL/GenBank/DDBJ databases">
        <title>Genomic Encyclopedia of Type Strains, Phase IV (KMG-IV): sequencing the most valuable type-strain genomes for metagenomic binning, comparative biology and taxonomic classification.</title>
        <authorList>
            <person name="Goeker M."/>
        </authorList>
    </citation>
    <scope>NUCLEOTIDE SEQUENCE [LARGE SCALE GENOMIC DNA]</scope>
    <source>
        <strain evidence="2 3">DSM 28760</strain>
    </source>
</reference>
<protein>
    <recommendedName>
        <fullName evidence="4">Histidine kinase</fullName>
    </recommendedName>
</protein>
<evidence type="ECO:0000313" key="3">
    <source>
        <dbReference type="Proteomes" id="UP000537592"/>
    </source>
</evidence>
<dbReference type="Proteomes" id="UP000537592">
    <property type="component" value="Unassembled WGS sequence"/>
</dbReference>
<proteinExistence type="predicted"/>
<evidence type="ECO:0000256" key="1">
    <source>
        <dbReference type="SAM" id="Phobius"/>
    </source>
</evidence>
<organism evidence="2 3">
    <name type="scientific">Pseudochelatococcus contaminans</name>
    <dbReference type="NCBI Taxonomy" id="1538103"/>
    <lineage>
        <taxon>Bacteria</taxon>
        <taxon>Pseudomonadati</taxon>
        <taxon>Pseudomonadota</taxon>
        <taxon>Alphaproteobacteria</taxon>
        <taxon>Hyphomicrobiales</taxon>
        <taxon>Chelatococcaceae</taxon>
        <taxon>Pseudochelatococcus</taxon>
    </lineage>
</organism>